<evidence type="ECO:0000256" key="5">
    <source>
        <dbReference type="ARBA" id="ARBA00022679"/>
    </source>
</evidence>
<evidence type="ECO:0000313" key="8">
    <source>
        <dbReference type="Proteomes" id="UP000095280"/>
    </source>
</evidence>
<dbReference type="EC" id="2.4.1.198" evidence="2"/>
<dbReference type="SUPFAM" id="SSF53756">
    <property type="entry name" value="UDP-Glycosyltransferase/glycogen phosphorylase"/>
    <property type="match status" value="1"/>
</dbReference>
<proteinExistence type="predicted"/>
<dbReference type="PANTHER" id="PTHR45871">
    <property type="entry name" value="N-ACETYLGLUCOSAMINYL-PHOSPHATIDYLINOSITOL BIOSYNTHETIC PROTEIN"/>
    <property type="match status" value="1"/>
</dbReference>
<dbReference type="AlphaFoldDB" id="A0A1I8H171"/>
<evidence type="ECO:0000256" key="6">
    <source>
        <dbReference type="ARBA" id="ARBA00032160"/>
    </source>
</evidence>
<evidence type="ECO:0000256" key="2">
    <source>
        <dbReference type="ARBA" id="ARBA00012420"/>
    </source>
</evidence>
<dbReference type="GO" id="GO:0017176">
    <property type="term" value="F:phosphatidylinositol N-acetylglucosaminyltransferase activity"/>
    <property type="evidence" value="ECO:0007669"/>
    <property type="project" value="UniProtKB-EC"/>
</dbReference>
<protein>
    <recommendedName>
        <fullName evidence="2">phosphatidylinositol N-acetylglucosaminyltransferase</fullName>
        <ecNumber evidence="2">2.4.1.198</ecNumber>
    </recommendedName>
    <alternativeName>
        <fullName evidence="6">GlcNAc-PI synthesis protein</fullName>
    </alternativeName>
</protein>
<dbReference type="InterPro" id="IPR013234">
    <property type="entry name" value="PIGA_GPI_anchor_biosynthesis"/>
</dbReference>
<dbReference type="PANTHER" id="PTHR45871:SF1">
    <property type="entry name" value="PHOSPHATIDYLINOSITOL N-ACETYLGLUCOSAMINYLTRANSFERASE SUBUNIT A"/>
    <property type="match status" value="1"/>
</dbReference>
<evidence type="ECO:0000313" key="9">
    <source>
        <dbReference type="WBParaSite" id="maker-uti_cns_0003963-snap-gene-0.2-mRNA-1"/>
    </source>
</evidence>
<dbReference type="Pfam" id="PF13692">
    <property type="entry name" value="Glyco_trans_1_4"/>
    <property type="match status" value="1"/>
</dbReference>
<dbReference type="Gene3D" id="3.40.50.2000">
    <property type="entry name" value="Glycogen Phosphorylase B"/>
    <property type="match status" value="3"/>
</dbReference>
<evidence type="ECO:0000256" key="4">
    <source>
        <dbReference type="ARBA" id="ARBA00022676"/>
    </source>
</evidence>
<dbReference type="GO" id="GO:0000506">
    <property type="term" value="C:glycosylphosphatidylinositol-N-acetylglucosaminyltransferase (GPI-GnT) complex"/>
    <property type="evidence" value="ECO:0007669"/>
    <property type="project" value="TreeGrafter"/>
</dbReference>
<name>A0A1I8H171_9PLAT</name>
<comment type="pathway">
    <text evidence="1">Glycolipid biosynthesis; glycosylphosphatidylinositol-anchor biosynthesis.</text>
</comment>
<dbReference type="Proteomes" id="UP000095280">
    <property type="component" value="Unplaced"/>
</dbReference>
<evidence type="ECO:0000256" key="3">
    <source>
        <dbReference type="ARBA" id="ARBA00022502"/>
    </source>
</evidence>
<dbReference type="WBParaSite" id="maker-uti_cns_0003963-snap-gene-0.2-mRNA-1">
    <property type="protein sequence ID" value="maker-uti_cns_0003963-snap-gene-0.2-mRNA-1"/>
    <property type="gene ID" value="maker-uti_cns_0003963-snap-gene-0.2"/>
</dbReference>
<dbReference type="GO" id="GO:0006506">
    <property type="term" value="P:GPI anchor biosynthetic process"/>
    <property type="evidence" value="ECO:0007669"/>
    <property type="project" value="UniProtKB-KW"/>
</dbReference>
<organism evidence="8 9">
    <name type="scientific">Macrostomum lignano</name>
    <dbReference type="NCBI Taxonomy" id="282301"/>
    <lineage>
        <taxon>Eukaryota</taxon>
        <taxon>Metazoa</taxon>
        <taxon>Spiralia</taxon>
        <taxon>Lophotrochozoa</taxon>
        <taxon>Platyhelminthes</taxon>
        <taxon>Rhabditophora</taxon>
        <taxon>Macrostomorpha</taxon>
        <taxon>Macrostomida</taxon>
        <taxon>Macrostomidae</taxon>
        <taxon>Macrostomum</taxon>
    </lineage>
</organism>
<evidence type="ECO:0000259" key="7">
    <source>
        <dbReference type="Pfam" id="PF08288"/>
    </source>
</evidence>
<keyword evidence="3" id="KW-0337">GPI-anchor biosynthesis</keyword>
<keyword evidence="5" id="KW-0808">Transferase</keyword>
<keyword evidence="8" id="KW-1185">Reference proteome</keyword>
<feature type="domain" description="PIGA GPI anchor biosynthesis" evidence="7">
    <location>
        <begin position="563"/>
        <end position="649"/>
    </location>
</feature>
<evidence type="ECO:0000256" key="1">
    <source>
        <dbReference type="ARBA" id="ARBA00004687"/>
    </source>
</evidence>
<dbReference type="Pfam" id="PF08288">
    <property type="entry name" value="PIGA"/>
    <property type="match status" value="1"/>
</dbReference>
<accession>A0A1I8H171</accession>
<sequence>RPPPPVKADLADDVAASAATPRTVSLERTPWLNSCLALAKLAPTGEAGGDEQHEPGGAKVRFQHAGAVNPAARAQIVEAEALHNKDDELDEEHQKEQKEVEAAVVPAICGRNQQIKEQGGRMTHSSRDTPNTAPAVEASVLEASIKYARKFAAHVWHPSSQHEDRVERKRSRANLDNTDGSRIIDRGIITHRAMVAMTTARPVRVLVLHRLGQSGQLLLLLLLQRRSRRRRRRRLRHQRLLLRGGVRRRRHGVRQLRRNRCGSRGSCSSSGHSLSLLHQHVQLAGLRARASPLGVAKRSIAKFSIAFNLISIRRIRHRLRPHFPVTLCRFAPVLGYDSSKRIHQPLLKLLHRLRYARASAVSAVSSAYLIGAYLFDIDMDRDRDRDGHCWSPAEWLRQLRWGLWRRLLLLLGQSCWSMVLMRNLTRWNLGSTSNCLRQLVLMMLLIMSRRWSSKVMRQRARLDRANCTIATHTSHCSSGQSCCKITTTTNTISDLPNLAPNVSTMGDINDKDVINKKICIAMVSDFFFPNMGGVETHIYQLAQCLISLGHRVIVITHAYGKNSERRGVRWMMNGLKVYYLPFLPFYNQCVLPTVLLTLPLVRQVLIRERVGLVHGHSAFSALANQTLLHARTLGLPTVFTDHSLFGFADVSSILTNKLLNGILSDTCHVICVSHTSKENTALRAMLCPSRISVIPNAIDADRHSDVRFLIGGDGPKRLVLEELRERLGIQDRVLLQGQVPHHQVRAHLVRGDIFLNTSLTEAFCMAILEGASCGLSVVSTNVGGIPEVLPSDLIRLAEPDATSLADGLEQAIAECRQGPDGRRQPEDFHRLHESVRDIYTWRNVALRTECVYRRVLDAGGPEPTRHRLANYLTACGPVGGKIFLIFALLNLALVRLLQLLQPAERIEPGIVPDRRTAHFCPVYDL</sequence>
<dbReference type="FunFam" id="3.40.50.2000:FF:000026">
    <property type="entry name" value="Phosphatidylinositol N-acetylglucosaminyltransferase subunit A"/>
    <property type="match status" value="1"/>
</dbReference>
<keyword evidence="4" id="KW-0328">Glycosyltransferase</keyword>
<reference evidence="9" key="1">
    <citation type="submission" date="2016-11" db="UniProtKB">
        <authorList>
            <consortium name="WormBaseParasite"/>
        </authorList>
    </citation>
    <scope>IDENTIFICATION</scope>
</reference>